<comment type="similarity">
    <text evidence="2">Belongs to the AzlC family.</text>
</comment>
<sequence>MNSKSKLLAPELVNAERPVWAFSKKIFCEGMRDGVPIALGYFAVSFSLGIAARRAGFTPFQGFLVSLLNNASAGEYAAFAIIMANATYLEVAIITLIANARYLLMSCALAQRFAPGTPFWHRLLIGYDVTDELFGITIARPGSLNPYYTYGAILLAAPAWAIGTALGIIAGNLLPLRAVSALSVALYGMFLAIIIPPARKSRVVAALVAISFALSFVCNYLPGISALSEGTRTILLTVLISSAAAVLFPVNPEEQEAEHDA</sequence>
<dbReference type="GO" id="GO:1903785">
    <property type="term" value="P:L-valine transmembrane transport"/>
    <property type="evidence" value="ECO:0007669"/>
    <property type="project" value="TreeGrafter"/>
</dbReference>
<dbReference type="InterPro" id="IPR011606">
    <property type="entry name" value="Brnchd-chn_aa_trnsp_permease"/>
</dbReference>
<dbReference type="AlphaFoldDB" id="A0A2A6Z9D3"/>
<feature type="transmembrane region" description="Helical" evidence="8">
    <location>
        <begin position="34"/>
        <end position="56"/>
    </location>
</feature>
<evidence type="ECO:0000256" key="1">
    <source>
        <dbReference type="ARBA" id="ARBA00004651"/>
    </source>
</evidence>
<protein>
    <submittedName>
        <fullName evidence="9">Branched-chain amino acid ABC transporter permease</fullName>
    </submittedName>
</protein>
<gene>
    <name evidence="9" type="ORF">CGS46_11410</name>
</gene>
<keyword evidence="10" id="KW-1185">Reference proteome</keyword>
<keyword evidence="7 8" id="KW-0472">Membrane</keyword>
<feature type="transmembrane region" description="Helical" evidence="8">
    <location>
        <begin position="203"/>
        <end position="222"/>
    </location>
</feature>
<dbReference type="Pfam" id="PF03591">
    <property type="entry name" value="AzlC"/>
    <property type="match status" value="1"/>
</dbReference>
<name>A0A2A6Z9D3_9FIRM</name>
<keyword evidence="3" id="KW-0813">Transport</keyword>
<comment type="subcellular location">
    <subcellularLocation>
        <location evidence="1">Cell membrane</location>
        <topology evidence="1">Multi-pass membrane protein</topology>
    </subcellularLocation>
</comment>
<evidence type="ECO:0000313" key="10">
    <source>
        <dbReference type="Proteomes" id="UP000220752"/>
    </source>
</evidence>
<evidence type="ECO:0000313" key="9">
    <source>
        <dbReference type="EMBL" id="PDX57968.1"/>
    </source>
</evidence>
<comment type="caution">
    <text evidence="9">The sequence shown here is derived from an EMBL/GenBank/DDBJ whole genome shotgun (WGS) entry which is preliminary data.</text>
</comment>
<evidence type="ECO:0000256" key="8">
    <source>
        <dbReference type="SAM" id="Phobius"/>
    </source>
</evidence>
<dbReference type="RefSeq" id="WP_005942142.1">
    <property type="nucleotide sequence ID" value="NZ_CP158110.1"/>
</dbReference>
<dbReference type="PANTHER" id="PTHR34979">
    <property type="entry name" value="INNER MEMBRANE PROTEIN YGAZ"/>
    <property type="match status" value="1"/>
</dbReference>
<dbReference type="GO" id="GO:0005886">
    <property type="term" value="C:plasma membrane"/>
    <property type="evidence" value="ECO:0007669"/>
    <property type="project" value="UniProtKB-SubCell"/>
</dbReference>
<evidence type="ECO:0000256" key="7">
    <source>
        <dbReference type="ARBA" id="ARBA00023136"/>
    </source>
</evidence>
<proteinExistence type="inferred from homology"/>
<reference evidence="9 10" key="1">
    <citation type="journal article" date="2017" name="Front. Microbiol.">
        <title>New Insights into the Diversity of the Genus Faecalibacterium.</title>
        <authorList>
            <person name="Benevides L."/>
            <person name="Burman S."/>
            <person name="Martin R."/>
            <person name="Robert V."/>
            <person name="Thomas M."/>
            <person name="Miquel S."/>
            <person name="Chain F."/>
            <person name="Sokol H."/>
            <person name="Bermudez-Humaran L.G."/>
            <person name="Morrison M."/>
            <person name="Langella P."/>
            <person name="Azevedo V.A."/>
            <person name="Chatel J.M."/>
            <person name="Soares S."/>
        </authorList>
    </citation>
    <scope>NUCLEOTIDE SEQUENCE [LARGE SCALE GENOMIC DNA]</scope>
    <source>
        <strain evidence="10">CNCM I-4540</strain>
    </source>
</reference>
<keyword evidence="6 8" id="KW-1133">Transmembrane helix</keyword>
<feature type="transmembrane region" description="Helical" evidence="8">
    <location>
        <begin position="234"/>
        <end position="250"/>
    </location>
</feature>
<evidence type="ECO:0000256" key="2">
    <source>
        <dbReference type="ARBA" id="ARBA00010735"/>
    </source>
</evidence>
<accession>A0A2A6Z9D3</accession>
<evidence type="ECO:0000256" key="5">
    <source>
        <dbReference type="ARBA" id="ARBA00022692"/>
    </source>
</evidence>
<dbReference type="PANTHER" id="PTHR34979:SF1">
    <property type="entry name" value="INNER MEMBRANE PROTEIN YGAZ"/>
    <property type="match status" value="1"/>
</dbReference>
<keyword evidence="5 8" id="KW-0812">Transmembrane</keyword>
<evidence type="ECO:0000256" key="4">
    <source>
        <dbReference type="ARBA" id="ARBA00022475"/>
    </source>
</evidence>
<feature type="transmembrane region" description="Helical" evidence="8">
    <location>
        <begin position="147"/>
        <end position="170"/>
    </location>
</feature>
<feature type="transmembrane region" description="Helical" evidence="8">
    <location>
        <begin position="76"/>
        <end position="98"/>
    </location>
</feature>
<feature type="transmembrane region" description="Helical" evidence="8">
    <location>
        <begin position="176"/>
        <end position="196"/>
    </location>
</feature>
<dbReference type="EMBL" id="NMTQ01000036">
    <property type="protein sequence ID" value="PDX57968.1"/>
    <property type="molecule type" value="Genomic_DNA"/>
</dbReference>
<organism evidence="9 10">
    <name type="scientific">Faecalibacterium langellae</name>
    <dbReference type="NCBI Taxonomy" id="3435293"/>
    <lineage>
        <taxon>Bacteria</taxon>
        <taxon>Bacillati</taxon>
        <taxon>Bacillota</taxon>
        <taxon>Clostridia</taxon>
        <taxon>Eubacteriales</taxon>
        <taxon>Oscillospiraceae</taxon>
        <taxon>Faecalibacterium</taxon>
    </lineage>
</organism>
<dbReference type="Proteomes" id="UP000220752">
    <property type="component" value="Unassembled WGS sequence"/>
</dbReference>
<keyword evidence="4" id="KW-1003">Cell membrane</keyword>
<evidence type="ECO:0000256" key="6">
    <source>
        <dbReference type="ARBA" id="ARBA00022989"/>
    </source>
</evidence>
<evidence type="ECO:0000256" key="3">
    <source>
        <dbReference type="ARBA" id="ARBA00022448"/>
    </source>
</evidence>